<organism evidence="1">
    <name type="scientific">Pseudomonas graminis</name>
    <dbReference type="NCBI Taxonomy" id="158627"/>
    <lineage>
        <taxon>Bacteria</taxon>
        <taxon>Pseudomonadati</taxon>
        <taxon>Pseudomonadota</taxon>
        <taxon>Gammaproteobacteria</taxon>
        <taxon>Pseudomonadales</taxon>
        <taxon>Pseudomonadaceae</taxon>
        <taxon>Pseudomonas</taxon>
    </lineage>
</organism>
<comment type="caution">
    <text evidence="1">The sequence shown here is derived from an EMBL/GenBank/DDBJ whole genome shotgun (WGS) entry which is preliminary data.</text>
</comment>
<protein>
    <submittedName>
        <fullName evidence="1">Uncharacterized protein</fullName>
    </submittedName>
</protein>
<proteinExistence type="predicted"/>
<reference evidence="1" key="1">
    <citation type="journal article" date="2020" name="mSystems">
        <title>Genome- and Community-Level Interaction Insights into Carbon Utilization and Element Cycling Functions of Hydrothermarchaeota in Hydrothermal Sediment.</title>
        <authorList>
            <person name="Zhou Z."/>
            <person name="Liu Y."/>
            <person name="Xu W."/>
            <person name="Pan J."/>
            <person name="Luo Z.H."/>
            <person name="Li M."/>
        </authorList>
    </citation>
    <scope>NUCLEOTIDE SEQUENCE [LARGE SCALE GENOMIC DNA]</scope>
    <source>
        <strain evidence="1">SpSt-200</strain>
    </source>
</reference>
<evidence type="ECO:0000313" key="1">
    <source>
        <dbReference type="EMBL" id="HEF28502.1"/>
    </source>
</evidence>
<accession>A0A7C1X0E5</accession>
<dbReference type="EMBL" id="DSIN01000032">
    <property type="protein sequence ID" value="HEF28502.1"/>
    <property type="molecule type" value="Genomic_DNA"/>
</dbReference>
<dbReference type="AlphaFoldDB" id="A0A7C1X0E5"/>
<gene>
    <name evidence="1" type="ORF">ENP23_22375</name>
</gene>
<sequence length="21" mass="2185">MPMLLLVLSLLLAACSLQLAA</sequence>
<name>A0A7C1X0E5_9PSED</name>